<organism evidence="2 3">
    <name type="scientific">Rehmannia glutinosa</name>
    <name type="common">Chinese foxglove</name>
    <dbReference type="NCBI Taxonomy" id="99300"/>
    <lineage>
        <taxon>Eukaryota</taxon>
        <taxon>Viridiplantae</taxon>
        <taxon>Streptophyta</taxon>
        <taxon>Embryophyta</taxon>
        <taxon>Tracheophyta</taxon>
        <taxon>Spermatophyta</taxon>
        <taxon>Magnoliopsida</taxon>
        <taxon>eudicotyledons</taxon>
        <taxon>Gunneridae</taxon>
        <taxon>Pentapetalae</taxon>
        <taxon>asterids</taxon>
        <taxon>lamiids</taxon>
        <taxon>Lamiales</taxon>
        <taxon>Orobanchaceae</taxon>
        <taxon>Rehmannieae</taxon>
        <taxon>Rehmannia</taxon>
    </lineage>
</organism>
<evidence type="ECO:0000313" key="2">
    <source>
        <dbReference type="EMBL" id="KAK6150480.1"/>
    </source>
</evidence>
<name>A0ABR0WWS2_REHGL</name>
<sequence length="107" mass="11930">MEAKTQIAFSILMFLFIFVIGDSLASPQVCNQFIGCTVTINICKTKCYHHYRGRGLCVSRVPLAPPPTLLQPAKLSKPGNYKCCRCKCVYPKKRNQQCASAKPPTTF</sequence>
<protein>
    <submittedName>
        <fullName evidence="2">Uncharacterized protein</fullName>
    </submittedName>
</protein>
<proteinExistence type="predicted"/>
<reference evidence="2 3" key="1">
    <citation type="journal article" date="2021" name="Comput. Struct. Biotechnol. J.">
        <title>De novo genome assembly of the potent medicinal plant Rehmannia glutinosa using nanopore technology.</title>
        <authorList>
            <person name="Ma L."/>
            <person name="Dong C."/>
            <person name="Song C."/>
            <person name="Wang X."/>
            <person name="Zheng X."/>
            <person name="Niu Y."/>
            <person name="Chen S."/>
            <person name="Feng W."/>
        </authorList>
    </citation>
    <scope>NUCLEOTIDE SEQUENCE [LARGE SCALE GENOMIC DNA]</scope>
    <source>
        <strain evidence="2">DH-2019</strain>
    </source>
</reference>
<dbReference type="EMBL" id="JABTTQ020000008">
    <property type="protein sequence ID" value="KAK6150480.1"/>
    <property type="molecule type" value="Genomic_DNA"/>
</dbReference>
<feature type="chain" id="PRO_5045986858" evidence="1">
    <location>
        <begin position="26"/>
        <end position="107"/>
    </location>
</feature>
<keyword evidence="1" id="KW-0732">Signal</keyword>
<dbReference type="Proteomes" id="UP001318860">
    <property type="component" value="Unassembled WGS sequence"/>
</dbReference>
<evidence type="ECO:0000313" key="3">
    <source>
        <dbReference type="Proteomes" id="UP001318860"/>
    </source>
</evidence>
<feature type="signal peptide" evidence="1">
    <location>
        <begin position="1"/>
        <end position="25"/>
    </location>
</feature>
<gene>
    <name evidence="2" type="ORF">DH2020_015412</name>
</gene>
<accession>A0ABR0WWS2</accession>
<comment type="caution">
    <text evidence="2">The sequence shown here is derived from an EMBL/GenBank/DDBJ whole genome shotgun (WGS) entry which is preliminary data.</text>
</comment>
<evidence type="ECO:0000256" key="1">
    <source>
        <dbReference type="SAM" id="SignalP"/>
    </source>
</evidence>
<keyword evidence="3" id="KW-1185">Reference proteome</keyword>